<proteinExistence type="predicted"/>
<dbReference type="InterPro" id="IPR036388">
    <property type="entry name" value="WH-like_DNA-bd_sf"/>
</dbReference>
<evidence type="ECO:0000259" key="4">
    <source>
        <dbReference type="PROSITE" id="PS50042"/>
    </source>
</evidence>
<evidence type="ECO:0000256" key="2">
    <source>
        <dbReference type="ARBA" id="ARBA00023125"/>
    </source>
</evidence>
<dbReference type="RefSeq" id="WP_113891976.1">
    <property type="nucleotide sequence ID" value="NZ_QNRK01000036.1"/>
</dbReference>
<dbReference type="PROSITE" id="PS50042">
    <property type="entry name" value="CNMP_BINDING_3"/>
    <property type="match status" value="1"/>
</dbReference>
<dbReference type="InterPro" id="IPR012318">
    <property type="entry name" value="HTH_CRP"/>
</dbReference>
<evidence type="ECO:0000256" key="1">
    <source>
        <dbReference type="ARBA" id="ARBA00023015"/>
    </source>
</evidence>
<dbReference type="AlphaFoldDB" id="A0A366ETC1"/>
<reference evidence="5 6" key="1">
    <citation type="submission" date="2018-06" db="EMBL/GenBank/DDBJ databases">
        <title>Genomic Encyclopedia of Type Strains, Phase IV (KMG-IV): sequencing the most valuable type-strain genomes for metagenomic binning, comparative biology and taxonomic classification.</title>
        <authorList>
            <person name="Goeker M."/>
        </authorList>
    </citation>
    <scope>NUCLEOTIDE SEQUENCE [LARGE SCALE GENOMIC DNA]</scope>
    <source>
        <strain evidence="5 6">DSM 24875</strain>
    </source>
</reference>
<dbReference type="EMBL" id="QNRK01000036">
    <property type="protein sequence ID" value="RBP05166.1"/>
    <property type="molecule type" value="Genomic_DNA"/>
</dbReference>
<dbReference type="SUPFAM" id="SSF46785">
    <property type="entry name" value="Winged helix' DNA-binding domain"/>
    <property type="match status" value="1"/>
</dbReference>
<comment type="caution">
    <text evidence="5">The sequence shown here is derived from an EMBL/GenBank/DDBJ whole genome shotgun (WGS) entry which is preliminary data.</text>
</comment>
<dbReference type="GO" id="GO:0003677">
    <property type="term" value="F:DNA binding"/>
    <property type="evidence" value="ECO:0007669"/>
    <property type="project" value="UniProtKB-KW"/>
</dbReference>
<name>A0A366ETC1_9HYPH</name>
<dbReference type="Gene3D" id="1.10.10.10">
    <property type="entry name" value="Winged helix-like DNA-binding domain superfamily/Winged helix DNA-binding domain"/>
    <property type="match status" value="1"/>
</dbReference>
<dbReference type="Gene3D" id="2.60.120.10">
    <property type="entry name" value="Jelly Rolls"/>
    <property type="match status" value="1"/>
</dbReference>
<evidence type="ECO:0000256" key="3">
    <source>
        <dbReference type="ARBA" id="ARBA00023163"/>
    </source>
</evidence>
<dbReference type="OrthoDB" id="9807547at2"/>
<keyword evidence="2" id="KW-0238">DNA-binding</keyword>
<keyword evidence="1" id="KW-0805">Transcription regulation</keyword>
<sequence>MLDLAQAHDVVSRQGWLSFVPSSFRQTVLARCNLLEFKAAATIYSVGDPPGGMYGLVDGDLALSIAPGERGPYVAHFARPGTWFGEAAAFTEQPRRIGLAVTRKSEALHLPLPAIREIVAVDPGAWRFFGLAAIAHYDVAIGAADDLLIRDHVKRSAAVLLRLGGCRYHTPVGAVPVVIDLSQEDYAAMCNLARTTAGTVLRRFEADGHIDVSYRRLRILAPDALRMMLRS</sequence>
<dbReference type="InterPro" id="IPR036390">
    <property type="entry name" value="WH_DNA-bd_sf"/>
</dbReference>
<dbReference type="Pfam" id="PF00027">
    <property type="entry name" value="cNMP_binding"/>
    <property type="match status" value="1"/>
</dbReference>
<dbReference type="Pfam" id="PF13545">
    <property type="entry name" value="HTH_Crp_2"/>
    <property type="match status" value="1"/>
</dbReference>
<accession>A0A366ETC1</accession>
<evidence type="ECO:0000313" key="5">
    <source>
        <dbReference type="EMBL" id="RBP05166.1"/>
    </source>
</evidence>
<keyword evidence="6" id="KW-1185">Reference proteome</keyword>
<evidence type="ECO:0000313" key="6">
    <source>
        <dbReference type="Proteomes" id="UP000253529"/>
    </source>
</evidence>
<organism evidence="5 6">
    <name type="scientific">Roseiarcus fermentans</name>
    <dbReference type="NCBI Taxonomy" id="1473586"/>
    <lineage>
        <taxon>Bacteria</taxon>
        <taxon>Pseudomonadati</taxon>
        <taxon>Pseudomonadota</taxon>
        <taxon>Alphaproteobacteria</taxon>
        <taxon>Hyphomicrobiales</taxon>
        <taxon>Roseiarcaceae</taxon>
        <taxon>Roseiarcus</taxon>
    </lineage>
</organism>
<feature type="domain" description="Cyclic nucleotide-binding" evidence="4">
    <location>
        <begin position="16"/>
        <end position="119"/>
    </location>
</feature>
<dbReference type="CDD" id="cd00038">
    <property type="entry name" value="CAP_ED"/>
    <property type="match status" value="1"/>
</dbReference>
<dbReference type="Proteomes" id="UP000253529">
    <property type="component" value="Unassembled WGS sequence"/>
</dbReference>
<protein>
    <submittedName>
        <fullName evidence="5">Crp/Fnr family transcriptional regulator</fullName>
    </submittedName>
</protein>
<gene>
    <name evidence="5" type="ORF">DFR50_13657</name>
</gene>
<dbReference type="InterPro" id="IPR018490">
    <property type="entry name" value="cNMP-bd_dom_sf"/>
</dbReference>
<dbReference type="SUPFAM" id="SSF51206">
    <property type="entry name" value="cAMP-binding domain-like"/>
    <property type="match status" value="1"/>
</dbReference>
<dbReference type="GO" id="GO:0006355">
    <property type="term" value="P:regulation of DNA-templated transcription"/>
    <property type="evidence" value="ECO:0007669"/>
    <property type="project" value="InterPro"/>
</dbReference>
<keyword evidence="3" id="KW-0804">Transcription</keyword>
<dbReference type="InterPro" id="IPR014710">
    <property type="entry name" value="RmlC-like_jellyroll"/>
</dbReference>
<dbReference type="InterPro" id="IPR000595">
    <property type="entry name" value="cNMP-bd_dom"/>
</dbReference>